<keyword evidence="3" id="KW-1185">Reference proteome</keyword>
<organism evidence="2 3">
    <name type="scientific">Pasteurella phage F108</name>
    <dbReference type="NCBI Taxonomy" id="2911430"/>
    <lineage>
        <taxon>Viruses</taxon>
        <taxon>Duplodnaviria</taxon>
        <taxon>Heunggongvirae</taxon>
        <taxon>Uroviricota</taxon>
        <taxon>Caudoviricetes</taxon>
        <taxon>Peduoviridae</taxon>
        <taxon>Irtavirus</taxon>
        <taxon>Irtavirus F108</taxon>
    </lineage>
</organism>
<feature type="region of interest" description="Disordered" evidence="1">
    <location>
        <begin position="51"/>
        <end position="73"/>
    </location>
</feature>
<dbReference type="EMBL" id="DQ114220">
    <property type="protein sequence ID" value="ABD49443.1"/>
    <property type="molecule type" value="Genomic_DNA"/>
</dbReference>
<evidence type="ECO:0000256" key="1">
    <source>
        <dbReference type="SAM" id="MobiDB-lite"/>
    </source>
</evidence>
<dbReference type="Proteomes" id="UP000002403">
    <property type="component" value="Segment"/>
</dbReference>
<dbReference type="GeneID" id="4156050"/>
<dbReference type="KEGG" id="vg:4156050"/>
<dbReference type="RefSeq" id="YP_654719.1">
    <property type="nucleotide sequence ID" value="NC_008193.1"/>
</dbReference>
<proteinExistence type="predicted"/>
<protein>
    <submittedName>
        <fullName evidence="2">Uncharacterized protein</fullName>
    </submittedName>
</protein>
<accession>Q1I112</accession>
<reference evidence="2 3" key="1">
    <citation type="journal article" date="2006" name="Appl. Environ. Microbiol.">
        <title>Isolation and sequencing of a temperate transducing phage for Pasteurella multocida.</title>
        <authorList>
            <person name="Campoy S."/>
            <person name="Aranda J."/>
            <person name="Alvarez G."/>
            <person name="Barbe J."/>
            <person name="Llagostera M."/>
        </authorList>
    </citation>
    <scope>NUCLEOTIDE SEQUENCE</scope>
</reference>
<sequence>MLAIIAWSVFLTECHKMRKKSFFACASRSNGSSKSRKTTEVFKRFYTRGNEKDRKSISENQKNIEPIAAMHKH</sequence>
<name>Q1I112_9CAUD</name>
<evidence type="ECO:0000313" key="3">
    <source>
        <dbReference type="Proteomes" id="UP000002403"/>
    </source>
</evidence>
<evidence type="ECO:0000313" key="2">
    <source>
        <dbReference type="EMBL" id="ABD49443.1"/>
    </source>
</evidence>